<protein>
    <submittedName>
        <fullName evidence="2">Uncharacterized protein</fullName>
    </submittedName>
</protein>
<organism evidence="2 3">
    <name type="scientific">Bodo saltans</name>
    <name type="common">Flagellated protozoan</name>
    <dbReference type="NCBI Taxonomy" id="75058"/>
    <lineage>
        <taxon>Eukaryota</taxon>
        <taxon>Discoba</taxon>
        <taxon>Euglenozoa</taxon>
        <taxon>Kinetoplastea</taxon>
        <taxon>Metakinetoplastina</taxon>
        <taxon>Eubodonida</taxon>
        <taxon>Bodonidae</taxon>
        <taxon>Bodo</taxon>
    </lineage>
</organism>
<dbReference type="OrthoDB" id="10673870at2759"/>
<dbReference type="Proteomes" id="UP000051952">
    <property type="component" value="Unassembled WGS sequence"/>
</dbReference>
<dbReference type="EMBL" id="CYKH01000774">
    <property type="protein sequence ID" value="CUI14214.1"/>
    <property type="molecule type" value="Genomic_DNA"/>
</dbReference>
<accession>A0A0S4KF44</accession>
<keyword evidence="3" id="KW-1185">Reference proteome</keyword>
<gene>
    <name evidence="2" type="ORF">BSAL_78460</name>
</gene>
<sequence length="303" mass="33924">MLFRQAELNHSNSSSSSSPQDFVVPYGGDTTQIIIPRASVPLPTTPQDSALDSQLEGTKNSPPSTVKLQPLPSYEAHFPEPRSFLASSITQLSANVNSIDSPLEERIRIQSSNISNPTKSTVASSPPPHLEIRRLDAFDDVSSKRRPSPEYARIELPLKEIFFYQDYISQRFMDGRLLTDTIAALQRGDLSPHTLPAIQCLKYRGRWYGMGNRRLACYHHVYRDTPDKMIPVEALELPDDEGFNALGDGKQVRVGGGLRIVEVLEKAAFEKFTPAEQELNAEVAELRAVQVYKLQHCSLYQKI</sequence>
<feature type="compositionally biased region" description="Polar residues" evidence="1">
    <location>
        <begin position="45"/>
        <end position="67"/>
    </location>
</feature>
<evidence type="ECO:0000313" key="3">
    <source>
        <dbReference type="Proteomes" id="UP000051952"/>
    </source>
</evidence>
<feature type="region of interest" description="Disordered" evidence="1">
    <location>
        <begin position="1"/>
        <end position="21"/>
    </location>
</feature>
<proteinExistence type="predicted"/>
<name>A0A0S4KF44_BODSA</name>
<dbReference type="AlphaFoldDB" id="A0A0S4KF44"/>
<reference evidence="3" key="1">
    <citation type="submission" date="2015-09" db="EMBL/GenBank/DDBJ databases">
        <authorList>
            <consortium name="Pathogen Informatics"/>
        </authorList>
    </citation>
    <scope>NUCLEOTIDE SEQUENCE [LARGE SCALE GENOMIC DNA]</scope>
    <source>
        <strain evidence="3">Lake Konstanz</strain>
    </source>
</reference>
<dbReference type="VEuPathDB" id="TriTrypDB:BSAL_78460"/>
<evidence type="ECO:0000256" key="1">
    <source>
        <dbReference type="SAM" id="MobiDB-lite"/>
    </source>
</evidence>
<evidence type="ECO:0000313" key="2">
    <source>
        <dbReference type="EMBL" id="CUI14214.1"/>
    </source>
</evidence>
<feature type="region of interest" description="Disordered" evidence="1">
    <location>
        <begin position="38"/>
        <end position="69"/>
    </location>
</feature>